<evidence type="ECO:0000259" key="6">
    <source>
        <dbReference type="Pfam" id="PF01593"/>
    </source>
</evidence>
<evidence type="ECO:0000313" key="8">
    <source>
        <dbReference type="Proteomes" id="UP000215635"/>
    </source>
</evidence>
<dbReference type="PANTHER" id="PTHR46091:SF3">
    <property type="entry name" value="AMINE OXIDASE DOMAIN-CONTAINING PROTEIN"/>
    <property type="match status" value="1"/>
</dbReference>
<dbReference type="Gene3D" id="3.50.50.60">
    <property type="entry name" value="FAD/NAD(P)-binding domain"/>
    <property type="match status" value="2"/>
</dbReference>
<keyword evidence="5" id="KW-0520">NAD</keyword>
<evidence type="ECO:0000256" key="1">
    <source>
        <dbReference type="ARBA" id="ARBA00022630"/>
    </source>
</evidence>
<dbReference type="AlphaFoldDB" id="A0AAQ0R4M7"/>
<evidence type="ECO:0000313" key="7">
    <source>
        <dbReference type="EMBL" id="PAK88830.1"/>
    </source>
</evidence>
<name>A0AAQ0R4M7_9LACT</name>
<proteinExistence type="predicted"/>
<feature type="domain" description="Amine oxidase" evidence="6">
    <location>
        <begin position="12"/>
        <end position="491"/>
    </location>
</feature>
<keyword evidence="2" id="KW-0732">Signal</keyword>
<evidence type="ECO:0000256" key="4">
    <source>
        <dbReference type="ARBA" id="ARBA00022857"/>
    </source>
</evidence>
<dbReference type="Proteomes" id="UP000215635">
    <property type="component" value="Unassembled WGS sequence"/>
</dbReference>
<keyword evidence="3" id="KW-0274">FAD</keyword>
<evidence type="ECO:0000256" key="3">
    <source>
        <dbReference type="ARBA" id="ARBA00022827"/>
    </source>
</evidence>
<sequence>MKYDIGIIGGGISGLSAGAFLAKLGMKVCIFEKNSNVGGYASCFKRNGITYDISLHSIGDLDKTGNLKNILETIDFFKYVEFSQALSNYTVVNKDKCVDYNGVSGFNKLLSETYPQNALEIQNIINTFIEISNAMISLADKNCADVRYFYSILSKYKNISLLDYLKKETSNNKIWNEFCRYWMYLGVYPDKLSLVFYAYIWTEYMVHGSYYPISKSKGISEAFSKIILENGGSISVNTEVKNIEHNHNYMVDVISQDIEEKIECSQIISAVSPKSKFFLDISENLKLSDKLTKKIQSQESSCSSFVIYLHLNKNFKDVYSEEGHEFFFDTDISSENKNSILENKIEKMPFSINVYENIVKNYQSDISEGSTISIFTMGDYDYWKFLEVDEYASKKEQWKSILIKRIEQTFPKFNEYIDDISISTPLTNERFTGNYKGAIYGMSQTVEASLGKRLSHQTSLEGFWMSSGWTRPGAGYSGSIWSGYQVAQEIIARGKI</sequence>
<dbReference type="GO" id="GO:0016491">
    <property type="term" value="F:oxidoreductase activity"/>
    <property type="evidence" value="ECO:0007669"/>
    <property type="project" value="InterPro"/>
</dbReference>
<dbReference type="InterPro" id="IPR002937">
    <property type="entry name" value="Amino_oxidase"/>
</dbReference>
<dbReference type="Pfam" id="PF01593">
    <property type="entry name" value="Amino_oxidase"/>
    <property type="match status" value="1"/>
</dbReference>
<dbReference type="PANTHER" id="PTHR46091">
    <property type="entry name" value="BLR7054 PROTEIN"/>
    <property type="match status" value="1"/>
</dbReference>
<gene>
    <name evidence="7" type="ORF">B8W88_07570</name>
</gene>
<keyword evidence="4" id="KW-0521">NADP</keyword>
<evidence type="ECO:0000256" key="2">
    <source>
        <dbReference type="ARBA" id="ARBA00022729"/>
    </source>
</evidence>
<reference evidence="7 8" key="1">
    <citation type="submission" date="2017-04" db="EMBL/GenBank/DDBJ databases">
        <title>Kefir bacterial isolates.</title>
        <authorList>
            <person name="Kim Y."/>
            <person name="Blasche S."/>
            <person name="Patil K.R."/>
        </authorList>
    </citation>
    <scope>NUCLEOTIDE SEQUENCE [LARGE SCALE GENOMIC DNA]</scope>
    <source>
        <strain evidence="7 8">OG2</strain>
    </source>
</reference>
<comment type="caution">
    <text evidence="7">The sequence shown here is derived from an EMBL/GenBank/DDBJ whole genome shotgun (WGS) entry which is preliminary data.</text>
</comment>
<protein>
    <recommendedName>
        <fullName evidence="6">Amine oxidase domain-containing protein</fullName>
    </recommendedName>
</protein>
<dbReference type="EMBL" id="NCWV01000008">
    <property type="protein sequence ID" value="PAK88830.1"/>
    <property type="molecule type" value="Genomic_DNA"/>
</dbReference>
<organism evidence="7 8">
    <name type="scientific">Lactococcus lactis</name>
    <dbReference type="NCBI Taxonomy" id="1358"/>
    <lineage>
        <taxon>Bacteria</taxon>
        <taxon>Bacillati</taxon>
        <taxon>Bacillota</taxon>
        <taxon>Bacilli</taxon>
        <taxon>Lactobacillales</taxon>
        <taxon>Streptococcaceae</taxon>
        <taxon>Lactococcus</taxon>
    </lineage>
</organism>
<dbReference type="InterPro" id="IPR036188">
    <property type="entry name" value="FAD/NAD-bd_sf"/>
</dbReference>
<dbReference type="SUPFAM" id="SSF51905">
    <property type="entry name" value="FAD/NAD(P)-binding domain"/>
    <property type="match status" value="1"/>
</dbReference>
<evidence type="ECO:0000256" key="5">
    <source>
        <dbReference type="ARBA" id="ARBA00023027"/>
    </source>
</evidence>
<keyword evidence="1" id="KW-0285">Flavoprotein</keyword>
<dbReference type="RefSeq" id="WP_095348186.1">
    <property type="nucleotide sequence ID" value="NZ_CP184687.1"/>
</dbReference>
<dbReference type="InterPro" id="IPR052206">
    <property type="entry name" value="Retinol_saturase"/>
</dbReference>
<accession>A0AAQ0R4M7</accession>